<sequence>MPRISYLTRRCSWVLLGLLARPGARAQSAAALRLEIVPTNYASTASPRSAIACGHFHVLLTNASAGPVALFEESNGWGYYGLSFDLTYPAG</sequence>
<evidence type="ECO:0000256" key="1">
    <source>
        <dbReference type="SAM" id="SignalP"/>
    </source>
</evidence>
<organism evidence="2 3">
    <name type="scientific">Hymenobacter armeniacus</name>
    <dbReference type="NCBI Taxonomy" id="2771358"/>
    <lineage>
        <taxon>Bacteria</taxon>
        <taxon>Pseudomonadati</taxon>
        <taxon>Bacteroidota</taxon>
        <taxon>Cytophagia</taxon>
        <taxon>Cytophagales</taxon>
        <taxon>Hymenobacteraceae</taxon>
        <taxon>Hymenobacter</taxon>
    </lineage>
</organism>
<accession>A0ABR8JXL9</accession>
<dbReference type="RefSeq" id="WP_190924503.1">
    <property type="nucleotide sequence ID" value="NZ_JACXAC010000003.1"/>
</dbReference>
<name>A0ABR8JXL9_9BACT</name>
<dbReference type="Proteomes" id="UP000606003">
    <property type="component" value="Unassembled WGS sequence"/>
</dbReference>
<reference evidence="2 3" key="1">
    <citation type="submission" date="2020-09" db="EMBL/GenBank/DDBJ databases">
        <authorList>
            <person name="Kim M.K."/>
        </authorList>
    </citation>
    <scope>NUCLEOTIDE SEQUENCE [LARGE SCALE GENOMIC DNA]</scope>
    <source>
        <strain evidence="2 3">BT189</strain>
    </source>
</reference>
<evidence type="ECO:0000313" key="3">
    <source>
        <dbReference type="Proteomes" id="UP000606003"/>
    </source>
</evidence>
<feature type="chain" id="PRO_5046504954" evidence="1">
    <location>
        <begin position="27"/>
        <end position="91"/>
    </location>
</feature>
<keyword evidence="1" id="KW-0732">Signal</keyword>
<evidence type="ECO:0000313" key="2">
    <source>
        <dbReference type="EMBL" id="MBD2722684.1"/>
    </source>
</evidence>
<keyword evidence="3" id="KW-1185">Reference proteome</keyword>
<protein>
    <submittedName>
        <fullName evidence="2">Uncharacterized protein</fullName>
    </submittedName>
</protein>
<dbReference type="EMBL" id="JACXAC010000003">
    <property type="protein sequence ID" value="MBD2722684.1"/>
    <property type="molecule type" value="Genomic_DNA"/>
</dbReference>
<gene>
    <name evidence="2" type="ORF">IC234_11170</name>
</gene>
<feature type="signal peptide" evidence="1">
    <location>
        <begin position="1"/>
        <end position="26"/>
    </location>
</feature>
<comment type="caution">
    <text evidence="2">The sequence shown here is derived from an EMBL/GenBank/DDBJ whole genome shotgun (WGS) entry which is preliminary data.</text>
</comment>
<proteinExistence type="predicted"/>